<accession>A0A832G6L0</accession>
<dbReference type="EMBL" id="DSVI01000005">
    <property type="protein sequence ID" value="HGT47335.1"/>
    <property type="molecule type" value="Genomic_DNA"/>
</dbReference>
<proteinExistence type="predicted"/>
<evidence type="ECO:0000313" key="1">
    <source>
        <dbReference type="EMBL" id="HGT47335.1"/>
    </source>
</evidence>
<organism evidence="1">
    <name type="scientific">Ignavibacterium album</name>
    <dbReference type="NCBI Taxonomy" id="591197"/>
    <lineage>
        <taxon>Bacteria</taxon>
        <taxon>Pseudomonadati</taxon>
        <taxon>Ignavibacteriota</taxon>
        <taxon>Ignavibacteria</taxon>
        <taxon>Ignavibacteriales</taxon>
        <taxon>Ignavibacteriaceae</taxon>
        <taxon>Ignavibacterium</taxon>
    </lineage>
</organism>
<protein>
    <submittedName>
        <fullName evidence="1">Uncharacterized protein</fullName>
    </submittedName>
</protein>
<gene>
    <name evidence="1" type="ORF">ENS56_04830</name>
</gene>
<comment type="caution">
    <text evidence="1">The sequence shown here is derived from an EMBL/GenBank/DDBJ whole genome shotgun (WGS) entry which is preliminary data.</text>
</comment>
<reference evidence="1" key="1">
    <citation type="journal article" date="2020" name="mSystems">
        <title>Genome- and Community-Level Interaction Insights into Carbon Utilization and Element Cycling Functions of Hydrothermarchaeota in Hydrothermal Sediment.</title>
        <authorList>
            <person name="Zhou Z."/>
            <person name="Liu Y."/>
            <person name="Xu W."/>
            <person name="Pan J."/>
            <person name="Luo Z.H."/>
            <person name="Li M."/>
        </authorList>
    </citation>
    <scope>NUCLEOTIDE SEQUENCE [LARGE SCALE GENOMIC DNA]</scope>
    <source>
        <strain evidence="1">SpSt-500</strain>
    </source>
</reference>
<dbReference type="AlphaFoldDB" id="A0A832G6L0"/>
<name>A0A832G6L0_9BACT</name>
<sequence>MQNLSDYIGQIISITQRSIWKREYEIRSEKEVIGKFVYPKFFSERVECKLVNDTFEFRRPHIFSNDIEIRKSGYQLPIAVMHLNFLASKGIVDLPRGKKVVMKFGTFKSKAEIYHGENDLIAIVNNKFSFKEKCEITIERRTEILDENPWLVFLAFYFLQLKRRNTGVAH</sequence>